<keyword evidence="4 8" id="KW-1133">Transmembrane helix</keyword>
<feature type="compositionally biased region" description="Basic and acidic residues" evidence="7">
    <location>
        <begin position="204"/>
        <end position="220"/>
    </location>
</feature>
<gene>
    <name evidence="9" type="ORF">OLEA9_A119770</name>
</gene>
<keyword evidence="3 8" id="KW-0812">Transmembrane</keyword>
<dbReference type="Gene3D" id="1.20.1250.20">
    <property type="entry name" value="MFS general substrate transporter like domains"/>
    <property type="match status" value="1"/>
</dbReference>
<name>A0A8S0QX86_OLEEU</name>
<dbReference type="PANTHER" id="PTHR11654">
    <property type="entry name" value="OLIGOPEPTIDE TRANSPORTER-RELATED"/>
    <property type="match status" value="1"/>
</dbReference>
<dbReference type="Proteomes" id="UP000594638">
    <property type="component" value="Unassembled WGS sequence"/>
</dbReference>
<feature type="transmembrane region" description="Helical" evidence="8">
    <location>
        <begin position="323"/>
        <end position="344"/>
    </location>
</feature>
<comment type="caution">
    <text evidence="9">The sequence shown here is derived from an EMBL/GenBank/DDBJ whole genome shotgun (WGS) entry which is preliminary data.</text>
</comment>
<accession>A0A8S0QX86</accession>
<evidence type="ECO:0000313" key="10">
    <source>
        <dbReference type="Proteomes" id="UP000594638"/>
    </source>
</evidence>
<dbReference type="OrthoDB" id="8904098at2759"/>
<organism evidence="9 10">
    <name type="scientific">Olea europaea subsp. europaea</name>
    <dbReference type="NCBI Taxonomy" id="158383"/>
    <lineage>
        <taxon>Eukaryota</taxon>
        <taxon>Viridiplantae</taxon>
        <taxon>Streptophyta</taxon>
        <taxon>Embryophyta</taxon>
        <taxon>Tracheophyta</taxon>
        <taxon>Spermatophyta</taxon>
        <taxon>Magnoliopsida</taxon>
        <taxon>eudicotyledons</taxon>
        <taxon>Gunneridae</taxon>
        <taxon>Pentapetalae</taxon>
        <taxon>asterids</taxon>
        <taxon>lamiids</taxon>
        <taxon>Lamiales</taxon>
        <taxon>Oleaceae</taxon>
        <taxon>Oleeae</taxon>
        <taxon>Olea</taxon>
    </lineage>
</organism>
<proteinExistence type="inferred from homology"/>
<keyword evidence="10" id="KW-1185">Reference proteome</keyword>
<sequence length="408" mass="44667">MALETELLPMFTAVEGDYNSDDNVVAAEKDGIHELSKSLNCKPATNICVEYAIVIGLHTGLFSEGDRYTNALEKRRLKEKYFKSLEKISCAQLKKTFVRASIPRADRYKLGLALIVEGVITAPDNNVGTDEDTLSLVDDLKLFFRTPRPKSVIGPQFHEVAPTSAGHEGSTAGDGHDDEFGTGTEDDETSMSDDRQTSEGNDDDGSKADDSGDSGRDTSSKTDVLVTPRTTRMPQDGSRVHYPFQWLARPHLGCKVLVAAISGRAVANMSTTEAGVDGRRHGRGKAENQSVSEYLKFLNRALMGTSAPPWHQCTTKQVEEVKIVLKILPIFMSTIMLNCCLAQLSTFSVQQAATMNTKVGALRVPPASLPVFPMLFIMILAPVYNHPTFRNVTNTETGITHLQRTEQA</sequence>
<dbReference type="InterPro" id="IPR000109">
    <property type="entry name" value="POT_fam"/>
</dbReference>
<dbReference type="Gramene" id="OE9A119770T1">
    <property type="protein sequence ID" value="OE9A119770C1"/>
    <property type="gene ID" value="OE9A119770"/>
</dbReference>
<dbReference type="EMBL" id="CACTIH010001996">
    <property type="protein sequence ID" value="CAA2971100.1"/>
    <property type="molecule type" value="Genomic_DNA"/>
</dbReference>
<evidence type="ECO:0000256" key="4">
    <source>
        <dbReference type="ARBA" id="ARBA00022989"/>
    </source>
</evidence>
<evidence type="ECO:0000256" key="1">
    <source>
        <dbReference type="ARBA" id="ARBA00004141"/>
    </source>
</evidence>
<evidence type="ECO:0000256" key="8">
    <source>
        <dbReference type="SAM" id="Phobius"/>
    </source>
</evidence>
<dbReference type="AlphaFoldDB" id="A0A8S0QX86"/>
<protein>
    <submittedName>
        <fullName evidence="9">NRT1 PTR FAMILY -like</fullName>
    </submittedName>
</protein>
<keyword evidence="5 8" id="KW-0472">Membrane</keyword>
<dbReference type="Pfam" id="PF00854">
    <property type="entry name" value="PTR2"/>
    <property type="match status" value="1"/>
</dbReference>
<dbReference type="InterPro" id="IPR036259">
    <property type="entry name" value="MFS_trans_sf"/>
</dbReference>
<dbReference type="GO" id="GO:0016020">
    <property type="term" value="C:membrane"/>
    <property type="evidence" value="ECO:0007669"/>
    <property type="project" value="UniProtKB-SubCell"/>
</dbReference>
<evidence type="ECO:0000256" key="2">
    <source>
        <dbReference type="ARBA" id="ARBA00005982"/>
    </source>
</evidence>
<reference evidence="9 10" key="1">
    <citation type="submission" date="2019-12" db="EMBL/GenBank/DDBJ databases">
        <authorList>
            <person name="Alioto T."/>
            <person name="Alioto T."/>
            <person name="Gomez Garrido J."/>
        </authorList>
    </citation>
    <scope>NUCLEOTIDE SEQUENCE [LARGE SCALE GENOMIC DNA]</scope>
</reference>
<evidence type="ECO:0000256" key="6">
    <source>
        <dbReference type="ARBA" id="ARBA00044504"/>
    </source>
</evidence>
<feature type="region of interest" description="Disordered" evidence="7">
    <location>
        <begin position="153"/>
        <end position="237"/>
    </location>
</feature>
<dbReference type="GO" id="GO:0022857">
    <property type="term" value="F:transmembrane transporter activity"/>
    <property type="evidence" value="ECO:0007669"/>
    <property type="project" value="InterPro"/>
</dbReference>
<evidence type="ECO:0000256" key="7">
    <source>
        <dbReference type="SAM" id="MobiDB-lite"/>
    </source>
</evidence>
<evidence type="ECO:0000256" key="3">
    <source>
        <dbReference type="ARBA" id="ARBA00022692"/>
    </source>
</evidence>
<comment type="similarity">
    <text evidence="2">Belongs to the major facilitator superfamily. Proton-dependent oligopeptide transporter (POT/PTR) (TC 2.A.17) family.</text>
</comment>
<evidence type="ECO:0000313" key="9">
    <source>
        <dbReference type="EMBL" id="CAA2971100.1"/>
    </source>
</evidence>
<feature type="transmembrane region" description="Helical" evidence="8">
    <location>
        <begin position="364"/>
        <end position="384"/>
    </location>
</feature>
<evidence type="ECO:0000256" key="5">
    <source>
        <dbReference type="ARBA" id="ARBA00023136"/>
    </source>
</evidence>
<comment type="similarity">
    <text evidence="6">Belongs to the major facilitator superfamily. Phosphate:H(+) symporter (TC 2.A.1.9) family.</text>
</comment>
<comment type="subcellular location">
    <subcellularLocation>
        <location evidence="1">Membrane</location>
        <topology evidence="1">Multi-pass membrane protein</topology>
    </subcellularLocation>
</comment>